<keyword evidence="3" id="KW-0479">Metal-binding</keyword>
<proteinExistence type="inferred from homology"/>
<dbReference type="FunFam" id="3.30.160.60:FF:000096">
    <property type="entry name" value="Zinc finger and BTB domain-containing protein 18 isoform 1"/>
    <property type="match status" value="1"/>
</dbReference>
<dbReference type="SMART" id="SM00355">
    <property type="entry name" value="ZnF_C2H2"/>
    <property type="match status" value="14"/>
</dbReference>
<feature type="domain" description="C2H2-type" evidence="13">
    <location>
        <begin position="445"/>
        <end position="477"/>
    </location>
</feature>
<dbReference type="OrthoDB" id="9948370at2759"/>
<dbReference type="PROSITE" id="PS00028">
    <property type="entry name" value="ZINC_FINGER_C2H2_1"/>
    <property type="match status" value="11"/>
</dbReference>
<evidence type="ECO:0000256" key="5">
    <source>
        <dbReference type="ARBA" id="ARBA00022771"/>
    </source>
</evidence>
<dbReference type="SUPFAM" id="SSF57667">
    <property type="entry name" value="beta-beta-alpha zinc fingers"/>
    <property type="match status" value="8"/>
</dbReference>
<dbReference type="AlphaFoldDB" id="A0A8T2M2M7"/>
<evidence type="ECO:0000256" key="11">
    <source>
        <dbReference type="PROSITE-ProRule" id="PRU00042"/>
    </source>
</evidence>
<feature type="compositionally biased region" description="Polar residues" evidence="12">
    <location>
        <begin position="817"/>
        <end position="842"/>
    </location>
</feature>
<dbReference type="GO" id="GO:0000978">
    <property type="term" value="F:RNA polymerase II cis-regulatory region sequence-specific DNA binding"/>
    <property type="evidence" value="ECO:0007669"/>
    <property type="project" value="TreeGrafter"/>
</dbReference>
<feature type="compositionally biased region" description="Basic and acidic residues" evidence="12">
    <location>
        <begin position="801"/>
        <end position="814"/>
    </location>
</feature>
<feature type="compositionally biased region" description="Polar residues" evidence="12">
    <location>
        <begin position="490"/>
        <end position="502"/>
    </location>
</feature>
<dbReference type="InterPro" id="IPR036236">
    <property type="entry name" value="Znf_C2H2_sf"/>
</dbReference>
<evidence type="ECO:0000313" key="14">
    <source>
        <dbReference type="EMBL" id="KAG9275925.1"/>
    </source>
</evidence>
<evidence type="ECO:0000256" key="2">
    <source>
        <dbReference type="ARBA" id="ARBA00006991"/>
    </source>
</evidence>
<evidence type="ECO:0000256" key="4">
    <source>
        <dbReference type="ARBA" id="ARBA00022737"/>
    </source>
</evidence>
<feature type="compositionally biased region" description="Basic and acidic residues" evidence="12">
    <location>
        <begin position="898"/>
        <end position="908"/>
    </location>
</feature>
<organism evidence="14 15">
    <name type="scientific">Astyanax mexicanus</name>
    <name type="common">Blind cave fish</name>
    <name type="synonym">Astyanax fasciatus mexicanus</name>
    <dbReference type="NCBI Taxonomy" id="7994"/>
    <lineage>
        <taxon>Eukaryota</taxon>
        <taxon>Metazoa</taxon>
        <taxon>Chordata</taxon>
        <taxon>Craniata</taxon>
        <taxon>Vertebrata</taxon>
        <taxon>Euteleostomi</taxon>
        <taxon>Actinopterygii</taxon>
        <taxon>Neopterygii</taxon>
        <taxon>Teleostei</taxon>
        <taxon>Ostariophysi</taxon>
        <taxon>Characiformes</taxon>
        <taxon>Characoidei</taxon>
        <taxon>Acestrorhamphidae</taxon>
        <taxon>Acestrorhamphinae</taxon>
        <taxon>Astyanax</taxon>
    </lineage>
</organism>
<feature type="domain" description="C2H2-type" evidence="13">
    <location>
        <begin position="712"/>
        <end position="739"/>
    </location>
</feature>
<evidence type="ECO:0000256" key="9">
    <source>
        <dbReference type="ARBA" id="ARBA00023163"/>
    </source>
</evidence>
<dbReference type="KEGG" id="amex:103024130"/>
<feature type="compositionally biased region" description="Basic and acidic residues" evidence="12">
    <location>
        <begin position="68"/>
        <end position="97"/>
    </location>
</feature>
<keyword evidence="8" id="KW-0238">DNA-binding</keyword>
<feature type="domain" description="C2H2-type" evidence="13">
    <location>
        <begin position="756"/>
        <end position="783"/>
    </location>
</feature>
<feature type="region of interest" description="Disordered" evidence="12">
    <location>
        <begin position="282"/>
        <end position="319"/>
    </location>
</feature>
<comment type="caution">
    <text evidence="14">The sequence shown here is derived from an EMBL/GenBank/DDBJ whole genome shotgun (WGS) entry which is preliminary data.</text>
</comment>
<feature type="region of interest" description="Disordered" evidence="12">
    <location>
        <begin position="487"/>
        <end position="541"/>
    </location>
</feature>
<dbReference type="FunFam" id="3.30.160.60:FF:001506">
    <property type="entry name" value="Zinc finger protein"/>
    <property type="match status" value="1"/>
</dbReference>
<feature type="compositionally biased region" description="Low complexity" evidence="12">
    <location>
        <begin position="512"/>
        <end position="527"/>
    </location>
</feature>
<evidence type="ECO:0000313" key="15">
    <source>
        <dbReference type="Proteomes" id="UP000752171"/>
    </source>
</evidence>
<evidence type="ECO:0000256" key="12">
    <source>
        <dbReference type="SAM" id="MobiDB-lite"/>
    </source>
</evidence>
<feature type="region of interest" description="Disordered" evidence="12">
    <location>
        <begin position="1"/>
        <end position="26"/>
    </location>
</feature>
<keyword evidence="10" id="KW-0539">Nucleus</keyword>
<evidence type="ECO:0000259" key="13">
    <source>
        <dbReference type="PROSITE" id="PS50157"/>
    </source>
</evidence>
<protein>
    <submittedName>
        <fullName evidence="14">Zinc finger protein 354B-like</fullName>
    </submittedName>
</protein>
<name>A0A8T2M2M7_ASTMX</name>
<keyword evidence="6" id="KW-0862">Zinc</keyword>
<feature type="domain" description="C2H2-type" evidence="13">
    <location>
        <begin position="216"/>
        <end position="243"/>
    </location>
</feature>
<dbReference type="EMBL" id="JAICCE010000006">
    <property type="protein sequence ID" value="KAG9275925.1"/>
    <property type="molecule type" value="Genomic_DNA"/>
</dbReference>
<feature type="compositionally biased region" description="Low complexity" evidence="12">
    <location>
        <begin position="875"/>
        <end position="884"/>
    </location>
</feature>
<feature type="domain" description="C2H2-type" evidence="13">
    <location>
        <begin position="320"/>
        <end position="347"/>
    </location>
</feature>
<dbReference type="Gene3D" id="3.30.160.60">
    <property type="entry name" value="Classic Zinc Finger"/>
    <property type="match status" value="9"/>
</dbReference>
<feature type="domain" description="C2H2-type" evidence="13">
    <location>
        <begin position="598"/>
        <end position="625"/>
    </location>
</feature>
<comment type="similarity">
    <text evidence="2">Belongs to the krueppel C2H2-type zinc-finger protein family.</text>
</comment>
<evidence type="ECO:0000256" key="6">
    <source>
        <dbReference type="ARBA" id="ARBA00022833"/>
    </source>
</evidence>
<dbReference type="PROSITE" id="PS50157">
    <property type="entry name" value="ZINC_FINGER_C2H2_2"/>
    <property type="match status" value="13"/>
</dbReference>
<sequence>MSTDELMRQVAHDHQDKDPVMESHTEKEITSMLNCFQKVQEEKEEGGCDVQVNCNSLDEPDEPMDSDPLDKGDEPMDSDSLEKDHCPSHTKSEDGPREMQGTAETICSAPVDATSVLNDSTSTENSEDPNHNTSEMETQRAVEQPEPVTEKTASSEDVLDETSKSMSPGHVPELDQKPLTASECNSEASEADALTENPTDLELSSRGRPRKEKRVIKCEYCGRPFNHASAYIIHRRVHTGEKPFSCQICSRAFAQLSNLRSHMKVHNAPKFLSMQQYNSLEKKTPVVKTVPQKEERVRPEPREESPNKSRSPSRRSRKPVGCPICGKIFPYKSVLKIHLRIHSGEKPYTCRVCGKAFTQACTVRVHERVHWSIKPFLCSKCGKGFSQIGTLKAHTCAGKPQVHSTLKEMELAGVVTFRCHLCRECFSTRDEYDPHLQTHTDNQRYSCERCGQKYGLRSELDTHSKYCFSMWLAKTKPFNRLASAKLHTKQAPTDKTVQSSPVENAPDSPVKSPMSPISPTLPILSPPKESSTPPRHVYSSPLPQKRKKYLSLLTCPPKVIATSIYDPENNVGYCQPFKTSYFVSQLNSLDQKADPRKYLCPRCGRLFRHVGRLRAHMLTHSRGKSFTCGECGRISEDWSTFWRHQRVHKQRRGRFFCPICGQGFRFASSYMEHLQEHPELNEYFCPFCPQTFADAQSLKNHQEEWHRSSMPHICDICGKGFQSPVVLKRHRVGHCFQDRETDTPHIVDVQPTVKPYECGKCSASFKTLDRLFSHQLCHSTKRDSNLSLSNGIINGHKELKEEKQQNSAQKDHKSNQHVRASTSESNTSDSCQDTANGSSPSSLPMVPNGSDEAKAQPQQDIDTSVSQSTATLPLSSSDSESIPPEVEEEVKTPTFTYERTKEIKKNAEPDQTIGDATPRSKPERKTGHLECTECGAWFALLPALHRHYLEHAWGQF</sequence>
<dbReference type="GO" id="GO:0001228">
    <property type="term" value="F:DNA-binding transcription activator activity, RNA polymerase II-specific"/>
    <property type="evidence" value="ECO:0007669"/>
    <property type="project" value="TreeGrafter"/>
</dbReference>
<dbReference type="Pfam" id="PF00096">
    <property type="entry name" value="zf-C2H2"/>
    <property type="match status" value="7"/>
</dbReference>
<feature type="domain" description="C2H2-type" evidence="13">
    <location>
        <begin position="376"/>
        <end position="408"/>
    </location>
</feature>
<dbReference type="PANTHER" id="PTHR24376">
    <property type="entry name" value="ZINC FINGER PROTEIN"/>
    <property type="match status" value="1"/>
</dbReference>
<feature type="domain" description="C2H2-type" evidence="13">
    <location>
        <begin position="655"/>
        <end position="682"/>
    </location>
</feature>
<comment type="subcellular location">
    <subcellularLocation>
        <location evidence="1">Nucleus</location>
    </subcellularLocation>
</comment>
<evidence type="ECO:0000256" key="10">
    <source>
        <dbReference type="ARBA" id="ARBA00023242"/>
    </source>
</evidence>
<feature type="domain" description="C2H2-type" evidence="13">
    <location>
        <begin position="626"/>
        <end position="653"/>
    </location>
</feature>
<feature type="compositionally biased region" description="Polar residues" evidence="12">
    <location>
        <begin position="856"/>
        <end position="874"/>
    </location>
</feature>
<dbReference type="GO" id="GO:0005634">
    <property type="term" value="C:nucleus"/>
    <property type="evidence" value="ECO:0007669"/>
    <property type="project" value="UniProtKB-SubCell"/>
</dbReference>
<dbReference type="GO" id="GO:0008270">
    <property type="term" value="F:zinc ion binding"/>
    <property type="evidence" value="ECO:0007669"/>
    <property type="project" value="UniProtKB-KW"/>
</dbReference>
<keyword evidence="9" id="KW-0804">Transcription</keyword>
<evidence type="ECO:0000256" key="7">
    <source>
        <dbReference type="ARBA" id="ARBA00023015"/>
    </source>
</evidence>
<evidence type="ECO:0000256" key="1">
    <source>
        <dbReference type="ARBA" id="ARBA00004123"/>
    </source>
</evidence>
<feature type="region of interest" description="Disordered" evidence="12">
    <location>
        <begin position="801"/>
        <end position="926"/>
    </location>
</feature>
<dbReference type="PANTHER" id="PTHR24376:SF250">
    <property type="entry name" value="ZINC FINGER PROTEIN 770"/>
    <property type="match status" value="1"/>
</dbReference>
<feature type="compositionally biased region" description="Polar residues" evidence="12">
    <location>
        <begin position="115"/>
        <end position="124"/>
    </location>
</feature>
<keyword evidence="4" id="KW-0677">Repeat</keyword>
<feature type="region of interest" description="Disordered" evidence="12">
    <location>
        <begin position="40"/>
        <end position="209"/>
    </location>
</feature>
<accession>A0A8T2M2M7</accession>
<dbReference type="Pfam" id="PF13912">
    <property type="entry name" value="zf-C2H2_6"/>
    <property type="match status" value="1"/>
</dbReference>
<feature type="domain" description="C2H2-type" evidence="13">
    <location>
        <begin position="417"/>
        <end position="444"/>
    </location>
</feature>
<reference evidence="14 15" key="1">
    <citation type="submission" date="2021-07" db="EMBL/GenBank/DDBJ databases">
        <authorList>
            <person name="Imarazene B."/>
            <person name="Zahm M."/>
            <person name="Klopp C."/>
            <person name="Cabau C."/>
            <person name="Beille S."/>
            <person name="Jouanno E."/>
            <person name="Castinel A."/>
            <person name="Lluch J."/>
            <person name="Gil L."/>
            <person name="Kuchtly C."/>
            <person name="Lopez Roques C."/>
            <person name="Donnadieu C."/>
            <person name="Parrinello H."/>
            <person name="Journot L."/>
            <person name="Du K."/>
            <person name="Schartl M."/>
            <person name="Retaux S."/>
            <person name="Guiguen Y."/>
        </authorList>
    </citation>
    <scope>NUCLEOTIDE SEQUENCE [LARGE SCALE GENOMIC DNA]</scope>
    <source>
        <strain evidence="14">Pach_M1</strain>
        <tissue evidence="14">Testis</tissue>
    </source>
</reference>
<keyword evidence="7" id="KW-0805">Transcription regulation</keyword>
<dbReference type="Proteomes" id="UP000752171">
    <property type="component" value="Unassembled WGS sequence"/>
</dbReference>
<feature type="domain" description="C2H2-type" evidence="13">
    <location>
        <begin position="244"/>
        <end position="271"/>
    </location>
</feature>
<feature type="domain" description="C2H2-type" evidence="13">
    <location>
        <begin position="683"/>
        <end position="711"/>
    </location>
</feature>
<feature type="compositionally biased region" description="Basic and acidic residues" evidence="12">
    <location>
        <begin position="291"/>
        <end position="307"/>
    </location>
</feature>
<feature type="domain" description="C2H2-type" evidence="13">
    <location>
        <begin position="348"/>
        <end position="375"/>
    </location>
</feature>
<feature type="compositionally biased region" description="Acidic residues" evidence="12">
    <location>
        <begin position="58"/>
        <end position="67"/>
    </location>
</feature>
<evidence type="ECO:0000256" key="8">
    <source>
        <dbReference type="ARBA" id="ARBA00023125"/>
    </source>
</evidence>
<dbReference type="FunFam" id="3.30.160.60:FF:000100">
    <property type="entry name" value="Zinc finger 45-like"/>
    <property type="match status" value="1"/>
</dbReference>
<evidence type="ECO:0000256" key="3">
    <source>
        <dbReference type="ARBA" id="ARBA00022723"/>
    </source>
</evidence>
<dbReference type="FunFam" id="3.30.160.60:FF:001442">
    <property type="entry name" value="zinc finger protein 696"/>
    <property type="match status" value="1"/>
</dbReference>
<keyword evidence="5 11" id="KW-0863">Zinc-finger</keyword>
<dbReference type="InterPro" id="IPR013087">
    <property type="entry name" value="Znf_C2H2_type"/>
</dbReference>
<gene>
    <name evidence="14" type="primary">ZNF711</name>
    <name evidence="14" type="ORF">AMEX_G8169</name>
</gene>